<dbReference type="eggNOG" id="COG2829">
    <property type="taxonomic scope" value="Bacteria"/>
</dbReference>
<gene>
    <name evidence="21" type="ordered locus">Spea_2290</name>
</gene>
<dbReference type="GO" id="GO:0004623">
    <property type="term" value="F:phospholipase A2 activity"/>
    <property type="evidence" value="ECO:0007669"/>
    <property type="project" value="UniProtKB-EC"/>
</dbReference>
<dbReference type="Proteomes" id="UP000002608">
    <property type="component" value="Chromosome"/>
</dbReference>
<evidence type="ECO:0000256" key="17">
    <source>
        <dbReference type="ARBA" id="ARBA00023237"/>
    </source>
</evidence>
<dbReference type="OrthoDB" id="188433at2"/>
<feature type="active site" description="Nucleophile" evidence="18">
    <location>
        <position position="160"/>
    </location>
</feature>
<dbReference type="GO" id="GO:0009279">
    <property type="term" value="C:cell outer membrane"/>
    <property type="evidence" value="ECO:0007669"/>
    <property type="project" value="UniProtKB-SubCell"/>
</dbReference>
<feature type="signal peptide" evidence="20">
    <location>
        <begin position="1"/>
        <end position="25"/>
    </location>
</feature>
<evidence type="ECO:0000256" key="11">
    <source>
        <dbReference type="ARBA" id="ARBA00022729"/>
    </source>
</evidence>
<comment type="cofactor">
    <cofactor evidence="20">
        <name>Ca(2+)</name>
        <dbReference type="ChEBI" id="CHEBI:29108"/>
    </cofactor>
    <text evidence="20">Binds 1 Ca(2+) ion per monomer. In the dimeric form the Ca(2+) is bound by different amino acids with binding of each Ca(2+) shared with ligands coming from each monomer. The Ca(2+) ion may have a role in catalysis.</text>
</comment>
<evidence type="ECO:0000256" key="8">
    <source>
        <dbReference type="ARBA" id="ARBA00022452"/>
    </source>
</evidence>
<feature type="chain" id="PRO_5019617023" description="Phospholipase A1" evidence="20">
    <location>
        <begin position="26"/>
        <end position="285"/>
    </location>
</feature>
<dbReference type="Gene3D" id="2.40.230.10">
    <property type="entry name" value="Phospholipase A1"/>
    <property type="match status" value="1"/>
</dbReference>
<evidence type="ECO:0000313" key="22">
    <source>
        <dbReference type="Proteomes" id="UP000002608"/>
    </source>
</evidence>
<dbReference type="STRING" id="398579.Spea_2290"/>
<dbReference type="PANTHER" id="PTHR40457">
    <property type="entry name" value="PHOSPHOLIPASE A1"/>
    <property type="match status" value="1"/>
</dbReference>
<evidence type="ECO:0000256" key="12">
    <source>
        <dbReference type="ARBA" id="ARBA00022801"/>
    </source>
</evidence>
<keyword evidence="8" id="KW-1134">Transmembrane beta strand</keyword>
<dbReference type="AlphaFoldDB" id="A8H4X3"/>
<dbReference type="EC" id="3.1.1.4" evidence="6 20"/>
<dbReference type="SUPFAM" id="SSF56931">
    <property type="entry name" value="Outer membrane phospholipase A (OMPLA)"/>
    <property type="match status" value="1"/>
</dbReference>
<accession>A8H4X3</accession>
<reference evidence="21 22" key="1">
    <citation type="submission" date="2007-10" db="EMBL/GenBank/DDBJ databases">
        <title>Complete sequence of Shewanella pealeana ATCC 700345.</title>
        <authorList>
            <consortium name="US DOE Joint Genome Institute"/>
            <person name="Copeland A."/>
            <person name="Lucas S."/>
            <person name="Lapidus A."/>
            <person name="Barry K."/>
            <person name="Glavina del Rio T."/>
            <person name="Dalin E."/>
            <person name="Tice H."/>
            <person name="Pitluck S."/>
            <person name="Chertkov O."/>
            <person name="Brettin T."/>
            <person name="Bruce D."/>
            <person name="Detter J.C."/>
            <person name="Han C."/>
            <person name="Schmutz J."/>
            <person name="Larimer F."/>
            <person name="Land M."/>
            <person name="Hauser L."/>
            <person name="Kyrpides N."/>
            <person name="Kim E."/>
            <person name="Zhao J.-S.Z."/>
            <person name="Manno D."/>
            <person name="Hawari J."/>
            <person name="Richardson P."/>
        </authorList>
    </citation>
    <scope>NUCLEOTIDE SEQUENCE [LARGE SCALE GENOMIC DNA]</scope>
    <source>
        <strain evidence="22">ATCC 700345 / ANG-SQ1</strain>
    </source>
</reference>
<dbReference type="InterPro" id="IPR003187">
    <property type="entry name" value="PLipase_A1"/>
</dbReference>
<dbReference type="EMBL" id="CP000851">
    <property type="protein sequence ID" value="ABV87610.1"/>
    <property type="molecule type" value="Genomic_DNA"/>
</dbReference>
<evidence type="ECO:0000256" key="18">
    <source>
        <dbReference type="PIRSR" id="PIRSR603187-1"/>
    </source>
</evidence>
<keyword evidence="10 19" id="KW-0479">Metal-binding</keyword>
<sequence length="285" mass="32666">MKHKTNIKTYVILLASLLAAGSLQAKEQATISNDITGVAGLTPADDLYKLTVFDNNFILPIYQTQSANQAYYAPQNPNNENISNTNLQFQFSLKYGIANNLFTDNDGFYIAYSQISNWQAYDKSAYFRDSQYQPQVFWFWQHGKADDTWRSTSLGFEHQSNGKGGIYERSWNRVYLEFSLAYKDIEISIKPWLRADFSSTDYNPDIEDYMGYGTVKGDWYFGDHQVSLTLRNLVESGFSKGYEELSWRFPIYKGLRGYLKLQSGYGMTISDYNHFDNAVGIGIAL</sequence>
<comment type="catalytic activity">
    <reaction evidence="2 20">
        <text>a 1,2-diacyl-sn-glycero-3-phosphocholine + H2O = a 1-acyl-sn-glycero-3-phosphocholine + a fatty acid + H(+)</text>
        <dbReference type="Rhea" id="RHEA:15801"/>
        <dbReference type="ChEBI" id="CHEBI:15377"/>
        <dbReference type="ChEBI" id="CHEBI:15378"/>
        <dbReference type="ChEBI" id="CHEBI:28868"/>
        <dbReference type="ChEBI" id="CHEBI:57643"/>
        <dbReference type="ChEBI" id="CHEBI:58168"/>
        <dbReference type="EC" id="3.1.1.4"/>
    </reaction>
</comment>
<evidence type="ECO:0000256" key="3">
    <source>
        <dbReference type="ARBA" id="ARBA00010525"/>
    </source>
</evidence>
<comment type="function">
    <text evidence="20">Hydrolysis of phosphatidylcholine with phospholipase A2 (EC 3.1.1.4) and phospholipase A1 (EC 3.1.1.32) activities.</text>
</comment>
<dbReference type="GO" id="GO:0008970">
    <property type="term" value="F:phospholipase A1 activity"/>
    <property type="evidence" value="ECO:0007669"/>
    <property type="project" value="UniProtKB-EC"/>
</dbReference>
<evidence type="ECO:0000256" key="7">
    <source>
        <dbReference type="ARBA" id="ARBA00021726"/>
    </source>
</evidence>
<keyword evidence="14 20" id="KW-0442">Lipid degradation</keyword>
<organism evidence="21 22">
    <name type="scientific">Shewanella pealeana (strain ATCC 700345 / ANG-SQ1)</name>
    <dbReference type="NCBI Taxonomy" id="398579"/>
    <lineage>
        <taxon>Bacteria</taxon>
        <taxon>Pseudomonadati</taxon>
        <taxon>Pseudomonadota</taxon>
        <taxon>Gammaproteobacteria</taxon>
        <taxon>Alteromonadales</taxon>
        <taxon>Shewanellaceae</taxon>
        <taxon>Shewanella</taxon>
    </lineage>
</organism>
<evidence type="ECO:0000256" key="14">
    <source>
        <dbReference type="ARBA" id="ARBA00022963"/>
    </source>
</evidence>
<evidence type="ECO:0000256" key="9">
    <source>
        <dbReference type="ARBA" id="ARBA00022692"/>
    </source>
</evidence>
<evidence type="ECO:0000313" key="21">
    <source>
        <dbReference type="EMBL" id="ABV87610.1"/>
    </source>
</evidence>
<keyword evidence="17 20" id="KW-0998">Cell outer membrane</keyword>
<feature type="active site" description="Proton acceptor" evidence="18">
    <location>
        <position position="158"/>
    </location>
</feature>
<evidence type="ECO:0000256" key="10">
    <source>
        <dbReference type="ARBA" id="ARBA00022723"/>
    </source>
</evidence>
<comment type="subcellular location">
    <subcellularLocation>
        <location evidence="20">Cell outer membrane</location>
        <topology evidence="20">Multi-pass membrane protein</topology>
    </subcellularLocation>
    <text evidence="20">One of the very few enzymes located there.</text>
</comment>
<keyword evidence="22" id="KW-1185">Reference proteome</keyword>
<dbReference type="GO" id="GO:0016042">
    <property type="term" value="P:lipid catabolic process"/>
    <property type="evidence" value="ECO:0007669"/>
    <property type="project" value="UniProtKB-KW"/>
</dbReference>
<dbReference type="EC" id="3.1.1.32" evidence="5 20"/>
<keyword evidence="9" id="KW-0812">Transmembrane</keyword>
<evidence type="ECO:0000256" key="5">
    <source>
        <dbReference type="ARBA" id="ARBA00013179"/>
    </source>
</evidence>
<evidence type="ECO:0000256" key="15">
    <source>
        <dbReference type="ARBA" id="ARBA00023098"/>
    </source>
</evidence>
<keyword evidence="13 19" id="KW-0106">Calcium</keyword>
<protein>
    <recommendedName>
        <fullName evidence="7 20">Phospholipase A1</fullName>
        <ecNumber evidence="5 20">3.1.1.32</ecNumber>
        <ecNumber evidence="6 20">3.1.1.4</ecNumber>
    </recommendedName>
    <alternativeName>
        <fullName evidence="20">Phosphatidylcholine 1-acylhydrolase</fullName>
    </alternativeName>
</protein>
<dbReference type="PANTHER" id="PTHR40457:SF1">
    <property type="entry name" value="PHOSPHOLIPASE A1"/>
    <property type="match status" value="1"/>
</dbReference>
<evidence type="ECO:0000256" key="2">
    <source>
        <dbReference type="ARBA" id="ARBA00001604"/>
    </source>
</evidence>
<comment type="similarity">
    <text evidence="3 20">Belongs to the phospholipase A1 family.</text>
</comment>
<dbReference type="HOGENOM" id="CLU_045813_2_1_6"/>
<evidence type="ECO:0000256" key="4">
    <source>
        <dbReference type="ARBA" id="ARBA00011702"/>
    </source>
</evidence>
<feature type="binding site" description="in dimeric form" evidence="19">
    <location>
        <position position="124"/>
    </location>
    <ligand>
        <name>Ca(2+)</name>
        <dbReference type="ChEBI" id="CHEBI:29108"/>
        <label>1</label>
    </ligand>
</feature>
<proteinExistence type="inferred from homology"/>
<keyword evidence="16" id="KW-0472">Membrane</keyword>
<dbReference type="InterPro" id="IPR036541">
    <property type="entry name" value="PLipase_A1_sf"/>
</dbReference>
<evidence type="ECO:0000256" key="1">
    <source>
        <dbReference type="ARBA" id="ARBA00000111"/>
    </source>
</evidence>
<evidence type="ECO:0000256" key="13">
    <source>
        <dbReference type="ARBA" id="ARBA00022837"/>
    </source>
</evidence>
<name>A8H4X3_SHEPA</name>
<keyword evidence="12 20" id="KW-0378">Hydrolase</keyword>
<dbReference type="GO" id="GO:0005509">
    <property type="term" value="F:calcium ion binding"/>
    <property type="evidence" value="ECO:0007669"/>
    <property type="project" value="TreeGrafter"/>
</dbReference>
<dbReference type="KEGG" id="spl:Spea_2290"/>
<evidence type="ECO:0000256" key="20">
    <source>
        <dbReference type="RuleBase" id="RU366027"/>
    </source>
</evidence>
<keyword evidence="15 20" id="KW-0443">Lipid metabolism</keyword>
<dbReference type="PRINTS" id="PR01486">
    <property type="entry name" value="PHPHLIPASEA1"/>
</dbReference>
<dbReference type="RefSeq" id="WP_012155526.1">
    <property type="nucleotide sequence ID" value="NC_009901.1"/>
</dbReference>
<evidence type="ECO:0000256" key="6">
    <source>
        <dbReference type="ARBA" id="ARBA00013278"/>
    </source>
</evidence>
<comment type="catalytic activity">
    <reaction evidence="1 20">
        <text>a 1,2-diacyl-sn-glycero-3-phosphocholine + H2O = a 2-acyl-sn-glycero-3-phosphocholine + a fatty acid + H(+)</text>
        <dbReference type="Rhea" id="RHEA:18689"/>
        <dbReference type="ChEBI" id="CHEBI:15377"/>
        <dbReference type="ChEBI" id="CHEBI:15378"/>
        <dbReference type="ChEBI" id="CHEBI:28868"/>
        <dbReference type="ChEBI" id="CHEBI:57643"/>
        <dbReference type="ChEBI" id="CHEBI:57875"/>
        <dbReference type="EC" id="3.1.1.32"/>
    </reaction>
</comment>
<evidence type="ECO:0000256" key="16">
    <source>
        <dbReference type="ARBA" id="ARBA00023136"/>
    </source>
</evidence>
<dbReference type="Pfam" id="PF02253">
    <property type="entry name" value="PLA1"/>
    <property type="match status" value="1"/>
</dbReference>
<comment type="subunit">
    <text evidence="4 20">Homodimer; dimerization is reversible, and the dimeric form is the active one.</text>
</comment>
<keyword evidence="11 20" id="KW-0732">Signal</keyword>
<evidence type="ECO:0000256" key="19">
    <source>
        <dbReference type="PIRSR" id="PIRSR603187-2"/>
    </source>
</evidence>